<feature type="coiled-coil region" evidence="1">
    <location>
        <begin position="268"/>
        <end position="358"/>
    </location>
</feature>
<name>A0ABD2Q3I7_9PLAT</name>
<sequence length="656" mass="76878">MEEERVDNSSPENVIVARPCKVKRLSSALIDLTKQTDSSLNPSLVAKLKNKLRNLEELLARSRVNCKILGNQENSLFRELQELKATRATLEDRKESSLCSQLQSQVIELQNRAVVIDLRNDMLSRRKSFHETERNALMQEYIGKCREKVKELEPKFLDREEEALNVPLKLMTTFRYHVQKESSLLELIVEHEKKTRLNLRTDLNRMKRLMMELKKPEARKVNEVFLVIEKNKLAEIQSQNAVIDEKLENKSETLIKLDFESTDIVESSIEMQKTLESLEDEKRAINRHIVKNREVIEQNESKIARFESQTSELIEKQLEYHEEKLTSRDKKLQQSVELEKVRELTLKLKDELELLKRETRVAESKRKNAFYQLVTATKNRLPILIEHDSLVYSTKDAKIRHNLEMDVEDLKKKENAEIARQQNLSTAQSNLEKLFRIKNKEKQEVQEKAGKGAETIRRLNDQIGFLLLTKEKLISQNESNLELLLRSDEEVVRLEVEFEKIKHNIVILSRDRKLIETIAMKKLSDCTDIKTLIQQMKKKLEMNQAEETLVDQKLGNVKQSIEECMKTNDKLKSMEKKVHEKLIKTCDLEKQKEGRRTELANRISFHNRDLLNREQSIISLKEKVALNKELRNADTSNLMEGNQRTVKLKASFVYFL</sequence>
<comment type="caution">
    <text evidence="2">The sequence shown here is derived from an EMBL/GenBank/DDBJ whole genome shotgun (WGS) entry which is preliminary data.</text>
</comment>
<organism evidence="2 3">
    <name type="scientific">Cichlidogyrus casuarinus</name>
    <dbReference type="NCBI Taxonomy" id="1844966"/>
    <lineage>
        <taxon>Eukaryota</taxon>
        <taxon>Metazoa</taxon>
        <taxon>Spiralia</taxon>
        <taxon>Lophotrochozoa</taxon>
        <taxon>Platyhelminthes</taxon>
        <taxon>Monogenea</taxon>
        <taxon>Monopisthocotylea</taxon>
        <taxon>Dactylogyridea</taxon>
        <taxon>Ancyrocephalidae</taxon>
        <taxon>Cichlidogyrus</taxon>
    </lineage>
</organism>
<accession>A0ABD2Q3I7</accession>
<keyword evidence="1" id="KW-0175">Coiled coil</keyword>
<proteinExistence type="predicted"/>
<reference evidence="2 3" key="1">
    <citation type="submission" date="2024-11" db="EMBL/GenBank/DDBJ databases">
        <title>Adaptive evolution of stress response genes in parasites aligns with host niche diversity.</title>
        <authorList>
            <person name="Hahn C."/>
            <person name="Resl P."/>
        </authorList>
    </citation>
    <scope>NUCLEOTIDE SEQUENCE [LARGE SCALE GENOMIC DNA]</scope>
    <source>
        <strain evidence="2">EGGRZ-B1_66</strain>
        <tissue evidence="2">Body</tissue>
    </source>
</reference>
<keyword evidence="3" id="KW-1185">Reference proteome</keyword>
<evidence type="ECO:0000313" key="3">
    <source>
        <dbReference type="Proteomes" id="UP001626550"/>
    </source>
</evidence>
<feature type="coiled-coil region" evidence="1">
    <location>
        <begin position="45"/>
        <end position="93"/>
    </location>
</feature>
<dbReference type="Proteomes" id="UP001626550">
    <property type="component" value="Unassembled WGS sequence"/>
</dbReference>
<protein>
    <submittedName>
        <fullName evidence="2">Uncharacterized protein</fullName>
    </submittedName>
</protein>
<dbReference type="AlphaFoldDB" id="A0ABD2Q3I7"/>
<dbReference type="EMBL" id="JBJKFK010001196">
    <property type="protein sequence ID" value="KAL3313777.1"/>
    <property type="molecule type" value="Genomic_DNA"/>
</dbReference>
<evidence type="ECO:0000256" key="1">
    <source>
        <dbReference type="SAM" id="Coils"/>
    </source>
</evidence>
<evidence type="ECO:0000313" key="2">
    <source>
        <dbReference type="EMBL" id="KAL3313777.1"/>
    </source>
</evidence>
<gene>
    <name evidence="2" type="ORF">Ciccas_007616</name>
</gene>